<feature type="transmembrane region" description="Helical" evidence="7">
    <location>
        <begin position="25"/>
        <end position="47"/>
    </location>
</feature>
<evidence type="ECO:0000256" key="1">
    <source>
        <dbReference type="ARBA" id="ARBA00022670"/>
    </source>
</evidence>
<evidence type="ECO:0000256" key="2">
    <source>
        <dbReference type="ARBA" id="ARBA00022723"/>
    </source>
</evidence>
<dbReference type="GO" id="GO:0046872">
    <property type="term" value="F:metal ion binding"/>
    <property type="evidence" value="ECO:0007669"/>
    <property type="project" value="UniProtKB-KW"/>
</dbReference>
<dbReference type="Pfam" id="PF01435">
    <property type="entry name" value="Peptidase_M48"/>
    <property type="match status" value="1"/>
</dbReference>
<dbReference type="RefSeq" id="WP_101518660.1">
    <property type="nucleotide sequence ID" value="NZ_PKUS01000025.1"/>
</dbReference>
<comment type="cofactor">
    <cofactor evidence="6">
        <name>Zn(2+)</name>
        <dbReference type="ChEBI" id="CHEBI:29105"/>
    </cofactor>
    <text evidence="6">Binds 1 zinc ion per subunit.</text>
</comment>
<dbReference type="InterPro" id="IPR001915">
    <property type="entry name" value="Peptidase_M48"/>
</dbReference>
<dbReference type="GO" id="GO:0051603">
    <property type="term" value="P:proteolysis involved in protein catabolic process"/>
    <property type="evidence" value="ECO:0007669"/>
    <property type="project" value="TreeGrafter"/>
</dbReference>
<dbReference type="PANTHER" id="PTHR22726">
    <property type="entry name" value="METALLOENDOPEPTIDASE OMA1"/>
    <property type="match status" value="1"/>
</dbReference>
<evidence type="ECO:0000259" key="8">
    <source>
        <dbReference type="Pfam" id="PF01435"/>
    </source>
</evidence>
<evidence type="ECO:0000313" key="9">
    <source>
        <dbReference type="EMBL" id="PLW67709.1"/>
    </source>
</evidence>
<dbReference type="GO" id="GO:0004222">
    <property type="term" value="F:metalloendopeptidase activity"/>
    <property type="evidence" value="ECO:0007669"/>
    <property type="project" value="InterPro"/>
</dbReference>
<proteinExistence type="inferred from homology"/>
<dbReference type="Proteomes" id="UP000235005">
    <property type="component" value="Unassembled WGS sequence"/>
</dbReference>
<keyword evidence="7" id="KW-1133">Transmembrane helix</keyword>
<dbReference type="PANTHER" id="PTHR22726:SF1">
    <property type="entry name" value="METALLOENDOPEPTIDASE OMA1, MITOCHONDRIAL"/>
    <property type="match status" value="1"/>
</dbReference>
<dbReference type="Gene3D" id="3.30.2010.10">
    <property type="entry name" value="Metalloproteases ('zincins'), catalytic domain"/>
    <property type="match status" value="1"/>
</dbReference>
<dbReference type="CDD" id="cd07324">
    <property type="entry name" value="M48C_Oma1-like"/>
    <property type="match status" value="1"/>
</dbReference>
<name>A0A2N5WZP1_9GAMM</name>
<keyword evidence="5 6" id="KW-0482">Metalloprotease</keyword>
<keyword evidence="7" id="KW-0472">Membrane</keyword>
<sequence length="290" mass="30905">MSLPRGNPRIPEGINARNTHPMREFLVLAAGVSAGLVALVFALSLAVRLMAPHSPFAWELAAAPALESLTDENSEPQAAASDALQELGKALLASSLTVPIEGKDPQSIVPAEDFRFALLGLDIPNAFATLGAQIAVSETLLSHVESENGLAMVLAHEIAHVQLRHPIEAASRGMVVQIALATILGNNANGLLGGSLGAGSMLTLLSFNREMELQADRRALAIVRSHYGHLGGADEFFRNIASDPDSTTWLEFTQTHPSTQRRLQLIQTAMKRDTTTLTTQPMADALQRSG</sequence>
<evidence type="ECO:0000256" key="7">
    <source>
        <dbReference type="SAM" id="Phobius"/>
    </source>
</evidence>
<reference evidence="9 10" key="1">
    <citation type="submission" date="2018-01" db="EMBL/GenBank/DDBJ databases">
        <title>The draft genome sequence of Halioglobus lutimaris HF004.</title>
        <authorList>
            <person name="Du Z.-J."/>
            <person name="Shi M.-J."/>
        </authorList>
    </citation>
    <scope>NUCLEOTIDE SEQUENCE [LARGE SCALE GENOMIC DNA]</scope>
    <source>
        <strain evidence="9 10">HF004</strain>
    </source>
</reference>
<keyword evidence="1 6" id="KW-0645">Protease</keyword>
<organism evidence="9 10">
    <name type="scientific">Pseudohalioglobus lutimaris</name>
    <dbReference type="NCBI Taxonomy" id="1737061"/>
    <lineage>
        <taxon>Bacteria</taxon>
        <taxon>Pseudomonadati</taxon>
        <taxon>Pseudomonadota</taxon>
        <taxon>Gammaproteobacteria</taxon>
        <taxon>Cellvibrionales</taxon>
        <taxon>Halieaceae</taxon>
        <taxon>Pseudohalioglobus</taxon>
    </lineage>
</organism>
<dbReference type="EMBL" id="PKUS01000025">
    <property type="protein sequence ID" value="PLW67709.1"/>
    <property type="molecule type" value="Genomic_DNA"/>
</dbReference>
<feature type="domain" description="Peptidase M48" evidence="8">
    <location>
        <begin position="110"/>
        <end position="267"/>
    </location>
</feature>
<comment type="caution">
    <text evidence="9">The sequence shown here is derived from an EMBL/GenBank/DDBJ whole genome shotgun (WGS) entry which is preliminary data.</text>
</comment>
<evidence type="ECO:0000256" key="5">
    <source>
        <dbReference type="ARBA" id="ARBA00023049"/>
    </source>
</evidence>
<gene>
    <name evidence="9" type="ORF">C0039_16045</name>
</gene>
<protein>
    <recommendedName>
        <fullName evidence="8">Peptidase M48 domain-containing protein</fullName>
    </recommendedName>
</protein>
<dbReference type="GO" id="GO:0016020">
    <property type="term" value="C:membrane"/>
    <property type="evidence" value="ECO:0007669"/>
    <property type="project" value="TreeGrafter"/>
</dbReference>
<dbReference type="InterPro" id="IPR051156">
    <property type="entry name" value="Mito/Outer_Membr_Metalloprot"/>
</dbReference>
<evidence type="ECO:0000256" key="3">
    <source>
        <dbReference type="ARBA" id="ARBA00022801"/>
    </source>
</evidence>
<dbReference type="OrthoDB" id="9810445at2"/>
<keyword evidence="3 6" id="KW-0378">Hydrolase</keyword>
<evidence type="ECO:0000313" key="10">
    <source>
        <dbReference type="Proteomes" id="UP000235005"/>
    </source>
</evidence>
<keyword evidence="4 6" id="KW-0862">Zinc</keyword>
<dbReference type="AlphaFoldDB" id="A0A2N5WZP1"/>
<keyword evidence="2" id="KW-0479">Metal-binding</keyword>
<evidence type="ECO:0000256" key="4">
    <source>
        <dbReference type="ARBA" id="ARBA00022833"/>
    </source>
</evidence>
<evidence type="ECO:0000256" key="6">
    <source>
        <dbReference type="RuleBase" id="RU003983"/>
    </source>
</evidence>
<keyword evidence="10" id="KW-1185">Reference proteome</keyword>
<comment type="similarity">
    <text evidence="6">Belongs to the peptidase M48 family.</text>
</comment>
<accession>A0A2N5WZP1</accession>
<keyword evidence="7" id="KW-0812">Transmembrane</keyword>